<evidence type="ECO:0000256" key="6">
    <source>
        <dbReference type="ARBA" id="ARBA00022692"/>
    </source>
</evidence>
<keyword evidence="4" id="KW-1003">Cell membrane</keyword>
<feature type="transmembrane region" description="Helical" evidence="9">
    <location>
        <begin position="471"/>
        <end position="498"/>
    </location>
</feature>
<dbReference type="SUPFAM" id="SSF82714">
    <property type="entry name" value="Multidrug efflux transporter AcrB TolC docking domain, DN and DC subdomains"/>
    <property type="match status" value="2"/>
</dbReference>
<evidence type="ECO:0000256" key="4">
    <source>
        <dbReference type="ARBA" id="ARBA00022475"/>
    </source>
</evidence>
<keyword evidence="3 9" id="KW-0813">Transport</keyword>
<comment type="subcellular location">
    <subcellularLocation>
        <location evidence="1 9">Cell inner membrane</location>
        <topology evidence="1 9">Multi-pass membrane protein</topology>
    </subcellularLocation>
</comment>
<dbReference type="FunFam" id="3.30.70.1430:FF:000001">
    <property type="entry name" value="Efflux pump membrane transporter"/>
    <property type="match status" value="1"/>
</dbReference>
<feature type="transmembrane region" description="Helical" evidence="9">
    <location>
        <begin position="997"/>
        <end position="1023"/>
    </location>
</feature>
<dbReference type="Pfam" id="PF00873">
    <property type="entry name" value="ACR_tran"/>
    <property type="match status" value="1"/>
</dbReference>
<evidence type="ECO:0000313" key="10">
    <source>
        <dbReference type="EMBL" id="MDO6544333.1"/>
    </source>
</evidence>
<sequence length="1062" mass="114110">MVKFFIERPKFAIVLSILMTLMGVLSIINMPVGQYPDVAPPSVNVFTNYRGANAQVVNDTVASVIEKQVNGVEGMQYMRSNSSNDGSYSLDITFEVGFDADRAATLVQNRVNAAMPLLPDEVKRGGVFVEKVSPSMLMILTLQSPNGTHDGLTLSNYASSNVKERLARLGGVSKVELLGEKEYAMRIWVKPERLDALDITPSEVIAAVVDQNAVRAAGTVGAEPVVGNNAWQYTVNVRGRLAGEKEFGDIRLRTDADGTIIHLKDVADIELGANQYMADAYINNADSIGLAVYQDPSANAMEVARLVKETMTEFEQSFPDDMTWATPYDSTLFIDVSLYNVYETLIIAVLLVTLVTYVFLQTWQATLIPAIAIPVSLIGTFAVMDMLGSTINTISLFGLVLAIGVVVDAAIVVIENVERLLHESDKPVKECVIDAMAEVTGPCVASAAVLLAVFGPTLAMPGMTGILYSEFGIAISISVVISTIVALTLTPALCVLLMHRGMKPPAFLQGFNRGFDRLTAGFSSTVSFLIRKLVVSAGIFALMLAGLTFLGKTLPSGFLPDEDQGAFFATVQLPEGASLQRTREEMSLLAAQIQQDPAVDLVMTVPGYDLLNSSTNSSVGMVVVSLKHWDQRKTAELHQDAVLAKVQAAIDALPDGGGFAFSMPAIPALGMVNGFEVVLKDDGGKGPEELNRVLQETLAKASEKPEIAAAFSTFSVTTPNLYLDIDEERASLMGVDFGDIVNTINSHFGGVYINDYTLDSRNYMVMLQARADSRQSADDLSGLYVRSASGEAIRVSNLVEASIVYKPTSLLRYNVSGSAVINGVPAAGVTSGDAIKAMEAVLSELPQGYNFEWTGLTLEQNKAGNATVIAFSLALIFTYLFLVAQYESWLTPVSILLTVPSALIGIFAAVKLTGGDINLYTQIAMILLIGMASRNAILIVEFAKLLREERGYSVFDAAITAAKLRFRALLMTAFSFILGVAPLMIANSAGAQAQKAIGFAAFGGMLTATVIGTLLVPVFFYVFQTLREKFHRQPSETATVASIPSELVTENVTIDTTTDNVK</sequence>
<dbReference type="SUPFAM" id="SSF82693">
    <property type="entry name" value="Multidrug efflux transporter AcrB pore domain, PN1, PN2, PC1 and PC2 subdomains"/>
    <property type="match status" value="4"/>
</dbReference>
<evidence type="ECO:0000313" key="11">
    <source>
        <dbReference type="Proteomes" id="UP001170624"/>
    </source>
</evidence>
<dbReference type="Gene3D" id="3.30.70.1320">
    <property type="entry name" value="Multidrug efflux transporter AcrB pore domain like"/>
    <property type="match status" value="1"/>
</dbReference>
<gene>
    <name evidence="10" type="ORF">Q4568_17470</name>
</gene>
<dbReference type="Gene3D" id="3.30.70.1430">
    <property type="entry name" value="Multidrug efflux transporter AcrB pore domain"/>
    <property type="match status" value="2"/>
</dbReference>
<dbReference type="GO" id="GO:0015562">
    <property type="term" value="F:efflux transmembrane transporter activity"/>
    <property type="evidence" value="ECO:0007669"/>
    <property type="project" value="InterPro"/>
</dbReference>
<dbReference type="AlphaFoldDB" id="A0AAW7YAK4"/>
<feature type="transmembrane region" description="Helical" evidence="9">
    <location>
        <begin position="367"/>
        <end position="388"/>
    </location>
</feature>
<evidence type="ECO:0000256" key="2">
    <source>
        <dbReference type="ARBA" id="ARBA00010942"/>
    </source>
</evidence>
<comment type="caution">
    <text evidence="10">The sequence shown here is derived from an EMBL/GenBank/DDBJ whole genome shotgun (WGS) entry which is preliminary data.</text>
</comment>
<protein>
    <recommendedName>
        <fullName evidence="9">Efflux pump membrane transporter</fullName>
    </recommendedName>
</protein>
<feature type="transmembrane region" description="Helical" evidence="9">
    <location>
        <begin position="339"/>
        <end position="360"/>
    </location>
</feature>
<dbReference type="Gene3D" id="1.20.1640.10">
    <property type="entry name" value="Multidrug efflux transporter AcrB transmembrane domain"/>
    <property type="match status" value="2"/>
</dbReference>
<dbReference type="Gene3D" id="3.30.70.1440">
    <property type="entry name" value="Multidrug efflux transporter AcrB pore domain"/>
    <property type="match status" value="1"/>
</dbReference>
<feature type="transmembrane region" description="Helical" evidence="9">
    <location>
        <begin position="889"/>
        <end position="910"/>
    </location>
</feature>
<dbReference type="GO" id="GO:0005886">
    <property type="term" value="C:plasma membrane"/>
    <property type="evidence" value="ECO:0007669"/>
    <property type="project" value="UniProtKB-SubCell"/>
</dbReference>
<keyword evidence="5 9" id="KW-0997">Cell inner membrane</keyword>
<evidence type="ECO:0000256" key="7">
    <source>
        <dbReference type="ARBA" id="ARBA00022989"/>
    </source>
</evidence>
<dbReference type="EMBL" id="JAUOPU010000022">
    <property type="protein sequence ID" value="MDO6544333.1"/>
    <property type="molecule type" value="Genomic_DNA"/>
</dbReference>
<feature type="transmembrane region" description="Helical" evidence="9">
    <location>
        <begin position="922"/>
        <end position="943"/>
    </location>
</feature>
<dbReference type="InterPro" id="IPR004764">
    <property type="entry name" value="MdtF-like"/>
</dbReference>
<reference evidence="10" key="1">
    <citation type="submission" date="2023-07" db="EMBL/GenBank/DDBJ databases">
        <title>Genome content predicts the carbon catabolic preferences of heterotrophic bacteria.</title>
        <authorList>
            <person name="Gralka M."/>
        </authorList>
    </citation>
    <scope>NUCLEOTIDE SEQUENCE</scope>
    <source>
        <strain evidence="10">G2M05</strain>
    </source>
</reference>
<feature type="transmembrane region" description="Helical" evidence="9">
    <location>
        <begin position="12"/>
        <end position="32"/>
    </location>
</feature>
<feature type="transmembrane region" description="Helical" evidence="9">
    <location>
        <begin position="435"/>
        <end position="459"/>
    </location>
</feature>
<feature type="transmembrane region" description="Helical" evidence="9">
    <location>
        <begin position="863"/>
        <end position="882"/>
    </location>
</feature>
<evidence type="ECO:0000256" key="3">
    <source>
        <dbReference type="ARBA" id="ARBA00022448"/>
    </source>
</evidence>
<keyword evidence="6 9" id="KW-0812">Transmembrane</keyword>
<dbReference type="PRINTS" id="PR00702">
    <property type="entry name" value="ACRIFLAVINRP"/>
</dbReference>
<dbReference type="GO" id="GO:0009636">
    <property type="term" value="P:response to toxic substance"/>
    <property type="evidence" value="ECO:0007669"/>
    <property type="project" value="UniProtKB-ARBA"/>
</dbReference>
<proteinExistence type="inferred from homology"/>
<evidence type="ECO:0000256" key="1">
    <source>
        <dbReference type="ARBA" id="ARBA00004429"/>
    </source>
</evidence>
<feature type="transmembrane region" description="Helical" evidence="9">
    <location>
        <begin position="533"/>
        <end position="551"/>
    </location>
</feature>
<dbReference type="PANTHER" id="PTHR32063">
    <property type="match status" value="1"/>
</dbReference>
<feature type="transmembrane region" description="Helical" evidence="9">
    <location>
        <begin position="964"/>
        <end position="985"/>
    </location>
</feature>
<evidence type="ECO:0000256" key="8">
    <source>
        <dbReference type="ARBA" id="ARBA00023136"/>
    </source>
</evidence>
<dbReference type="PANTHER" id="PTHR32063:SF76">
    <property type="entry name" value="EFFLUX PUMP MEMBRANE TRANSPORTER"/>
    <property type="match status" value="1"/>
</dbReference>
<dbReference type="Gene3D" id="3.30.2090.10">
    <property type="entry name" value="Multidrug efflux transporter AcrB TolC docking domain, DN and DC subdomains"/>
    <property type="match status" value="2"/>
</dbReference>
<feature type="transmembrane region" description="Helical" evidence="9">
    <location>
        <begin position="394"/>
        <end position="414"/>
    </location>
</feature>
<evidence type="ECO:0000256" key="9">
    <source>
        <dbReference type="RuleBase" id="RU364070"/>
    </source>
</evidence>
<comment type="similarity">
    <text evidence="2 9">Belongs to the resistance-nodulation-cell division (RND) (TC 2.A.6) family.</text>
</comment>
<dbReference type="RefSeq" id="WP_303500728.1">
    <property type="nucleotide sequence ID" value="NZ_JAUOPU010000022.1"/>
</dbReference>
<dbReference type="InterPro" id="IPR001036">
    <property type="entry name" value="Acrflvin-R"/>
</dbReference>
<accession>A0AAW7YAK4</accession>
<dbReference type="GO" id="GO:0042910">
    <property type="term" value="F:xenobiotic transmembrane transporter activity"/>
    <property type="evidence" value="ECO:0007669"/>
    <property type="project" value="TreeGrafter"/>
</dbReference>
<dbReference type="InterPro" id="IPR027463">
    <property type="entry name" value="AcrB_DN_DC_subdom"/>
</dbReference>
<dbReference type="SUPFAM" id="SSF82866">
    <property type="entry name" value="Multidrug efflux transporter AcrB transmembrane domain"/>
    <property type="match status" value="2"/>
</dbReference>
<keyword evidence="8 9" id="KW-0472">Membrane</keyword>
<evidence type="ECO:0000256" key="5">
    <source>
        <dbReference type="ARBA" id="ARBA00022519"/>
    </source>
</evidence>
<name>A0AAW7YAK4_9GAMM</name>
<dbReference type="NCBIfam" id="TIGR00915">
    <property type="entry name" value="2A0602"/>
    <property type="match status" value="1"/>
</dbReference>
<organism evidence="10 11">
    <name type="scientific">Photobacterium sanguinicancri</name>
    <dbReference type="NCBI Taxonomy" id="875932"/>
    <lineage>
        <taxon>Bacteria</taxon>
        <taxon>Pseudomonadati</taxon>
        <taxon>Pseudomonadota</taxon>
        <taxon>Gammaproteobacteria</taxon>
        <taxon>Vibrionales</taxon>
        <taxon>Vibrionaceae</taxon>
        <taxon>Photobacterium</taxon>
    </lineage>
</organism>
<keyword evidence="7 9" id="KW-1133">Transmembrane helix</keyword>
<dbReference type="Proteomes" id="UP001170624">
    <property type="component" value="Unassembled WGS sequence"/>
</dbReference>